<gene>
    <name evidence="1" type="ORF">MLD38_018962</name>
</gene>
<organism evidence="1 2">
    <name type="scientific">Melastoma candidum</name>
    <dbReference type="NCBI Taxonomy" id="119954"/>
    <lineage>
        <taxon>Eukaryota</taxon>
        <taxon>Viridiplantae</taxon>
        <taxon>Streptophyta</taxon>
        <taxon>Embryophyta</taxon>
        <taxon>Tracheophyta</taxon>
        <taxon>Spermatophyta</taxon>
        <taxon>Magnoliopsida</taxon>
        <taxon>eudicotyledons</taxon>
        <taxon>Gunneridae</taxon>
        <taxon>Pentapetalae</taxon>
        <taxon>rosids</taxon>
        <taxon>malvids</taxon>
        <taxon>Myrtales</taxon>
        <taxon>Melastomataceae</taxon>
        <taxon>Melastomatoideae</taxon>
        <taxon>Melastomateae</taxon>
        <taxon>Melastoma</taxon>
    </lineage>
</organism>
<accession>A0ACB9QUV6</accession>
<reference evidence="2" key="1">
    <citation type="journal article" date="2023" name="Front. Plant Sci.">
        <title>Chromosomal-level genome assembly of Melastoma candidum provides insights into trichome evolution.</title>
        <authorList>
            <person name="Zhong Y."/>
            <person name="Wu W."/>
            <person name="Sun C."/>
            <person name="Zou P."/>
            <person name="Liu Y."/>
            <person name="Dai S."/>
            <person name="Zhou R."/>
        </authorList>
    </citation>
    <scope>NUCLEOTIDE SEQUENCE [LARGE SCALE GENOMIC DNA]</scope>
</reference>
<comment type="caution">
    <text evidence="1">The sequence shown here is derived from an EMBL/GenBank/DDBJ whole genome shotgun (WGS) entry which is preliminary data.</text>
</comment>
<evidence type="ECO:0000313" key="1">
    <source>
        <dbReference type="EMBL" id="KAI4370632.1"/>
    </source>
</evidence>
<proteinExistence type="predicted"/>
<dbReference type="Proteomes" id="UP001057402">
    <property type="component" value="Chromosome 5"/>
</dbReference>
<name>A0ACB9QUV6_9MYRT</name>
<protein>
    <submittedName>
        <fullName evidence="1">Uncharacterized protein</fullName>
    </submittedName>
</protein>
<evidence type="ECO:0000313" key="2">
    <source>
        <dbReference type="Proteomes" id="UP001057402"/>
    </source>
</evidence>
<keyword evidence="2" id="KW-1185">Reference proteome</keyword>
<sequence length="147" mass="16090">MLIKGQHIHQNSCKSPLFCPDNMSRRGIYSFTSSCNACYLLRHAESSIPTFLSEGDVQLLRVFFKQVQALMPPGIAEENGVQVSSLNTQENASRGARGHGDVEKVKTGVPGTSSSKGKASAGPTEKRNLKIAHDTKEADSKKFKRRK</sequence>
<dbReference type="EMBL" id="CM042884">
    <property type="protein sequence ID" value="KAI4370632.1"/>
    <property type="molecule type" value="Genomic_DNA"/>
</dbReference>